<dbReference type="AlphaFoldDB" id="V2Y3H5"/>
<dbReference type="eggNOG" id="ENOG502Z9E4">
    <property type="taxonomic scope" value="Bacteria"/>
</dbReference>
<name>V2Y3H5_9FIRM</name>
<dbReference type="STRING" id="592026.GCWU0000282_002209"/>
<keyword evidence="2" id="KW-1185">Reference proteome</keyword>
<evidence type="ECO:0000313" key="2">
    <source>
        <dbReference type="Proteomes" id="UP000018227"/>
    </source>
</evidence>
<accession>V2Y3H5</accession>
<sequence length="558" mass="64124">MIKVFSGSRLDVMGGMFFMDKNYLYQVDIREWIEDGLDAEIMVPVSGNRVDKKYDVYIQSFLLPIDAVEADMENDTYNAHSMEPGITVYGSWENDEKVYHRWGNGDGFEPLIIRRNFNGVAAASIEVAEEFRLLFNLYFNSQKNEYVDVSDGEGLTVVKMNDNGYITIHKRYLKTYLAVKEKALIIHIDSRCVALDATKKVEEDGLVYRNDENSIFYTLNIGNTSTGTKRENYSYIFGKNVILGCSLCDSNIWPYNEEKAYVDFIIGIDENGREIRHTCNPNCLSNYYGANPTAPHYLTPVYFDTAVLNKYYSKPEIYKIEDGIIRCGVLWAIYVDNSNPDYVSTYLGDLGRDLPSESEQHYWRGFNKAVGGKLSLTKVKRDFMCIAADSESPDFVFKRTYRRVNQAYEDKLGWSLFLPLTEQDAYNFETLRIPVNNSIAEMDMLVLSLVKILIDSMNEKKITSQLTVSYEKLVGSISKLEAWLVEKNIENSDEYIKFLRNLQELRSSGTGHRKGKGYQKITKTLDMKNENYAETFSNLLNCATDFINFMEANLEKMV</sequence>
<comment type="caution">
    <text evidence="1">The sequence shown here is derived from an EMBL/GenBank/DDBJ whole genome shotgun (WGS) entry which is preliminary data.</text>
</comment>
<protein>
    <submittedName>
        <fullName evidence="1">Uncharacterized protein</fullName>
    </submittedName>
</protein>
<organism evidence="1 2">
    <name type="scientific">Catonella morbi ATCC 51271</name>
    <dbReference type="NCBI Taxonomy" id="592026"/>
    <lineage>
        <taxon>Bacteria</taxon>
        <taxon>Bacillati</taxon>
        <taxon>Bacillota</taxon>
        <taxon>Clostridia</taxon>
        <taxon>Lachnospirales</taxon>
        <taxon>Lachnospiraceae</taxon>
        <taxon>Catonella</taxon>
    </lineage>
</organism>
<reference evidence="1 2" key="1">
    <citation type="submission" date="2013-06" db="EMBL/GenBank/DDBJ databases">
        <authorList>
            <person name="Weinstock G."/>
            <person name="Sodergren E."/>
            <person name="Clifton S."/>
            <person name="Fulton L."/>
            <person name="Fulton B."/>
            <person name="Courtney L."/>
            <person name="Fronick C."/>
            <person name="Harrison M."/>
            <person name="Strong C."/>
            <person name="Farmer C."/>
            <person name="Delahaunty K."/>
            <person name="Markovic C."/>
            <person name="Hall O."/>
            <person name="Minx P."/>
            <person name="Tomlinson C."/>
            <person name="Mitreva M."/>
            <person name="Nelson J."/>
            <person name="Hou S."/>
            <person name="Wollam A."/>
            <person name="Pepin K.H."/>
            <person name="Johnson M."/>
            <person name="Bhonagiri V."/>
            <person name="Nash W.E."/>
            <person name="Warren W."/>
            <person name="Chinwalla A."/>
            <person name="Mardis E.R."/>
            <person name="Wilson R.K."/>
        </authorList>
    </citation>
    <scope>NUCLEOTIDE SEQUENCE [LARGE SCALE GENOMIC DNA]</scope>
    <source>
        <strain evidence="1 2">ATCC 51271</strain>
    </source>
</reference>
<gene>
    <name evidence="1" type="ORF">GCWU0000282_002209</name>
</gene>
<evidence type="ECO:0000313" key="1">
    <source>
        <dbReference type="EMBL" id="ESL02617.1"/>
    </source>
</evidence>
<dbReference type="EMBL" id="ACIL03000014">
    <property type="protein sequence ID" value="ESL02617.1"/>
    <property type="molecule type" value="Genomic_DNA"/>
</dbReference>
<proteinExistence type="predicted"/>
<dbReference type="Proteomes" id="UP000018227">
    <property type="component" value="Unassembled WGS sequence"/>
</dbReference>
<dbReference type="HOGENOM" id="CLU_033891_0_0_9"/>